<dbReference type="Pfam" id="PF20150">
    <property type="entry name" value="2EXR"/>
    <property type="match status" value="1"/>
</dbReference>
<dbReference type="Proteomes" id="UP001595075">
    <property type="component" value="Unassembled WGS sequence"/>
</dbReference>
<comment type="caution">
    <text evidence="2">The sequence shown here is derived from an EMBL/GenBank/DDBJ whole genome shotgun (WGS) entry which is preliminary data.</text>
</comment>
<protein>
    <recommendedName>
        <fullName evidence="1">2EXR domain-containing protein</fullName>
    </recommendedName>
</protein>
<evidence type="ECO:0000259" key="1">
    <source>
        <dbReference type="Pfam" id="PF20150"/>
    </source>
</evidence>
<dbReference type="PANTHER" id="PTHR35910:SF1">
    <property type="entry name" value="2EXR DOMAIN-CONTAINING PROTEIN"/>
    <property type="match status" value="1"/>
</dbReference>
<dbReference type="EMBL" id="JAZHXI010000008">
    <property type="protein sequence ID" value="KAL2069093.1"/>
    <property type="molecule type" value="Genomic_DNA"/>
</dbReference>
<gene>
    <name evidence="2" type="ORF">VTL71DRAFT_15431</name>
</gene>
<dbReference type="PANTHER" id="PTHR35910">
    <property type="entry name" value="2EXR DOMAIN-CONTAINING PROTEIN"/>
    <property type="match status" value="1"/>
</dbReference>
<dbReference type="InterPro" id="IPR045518">
    <property type="entry name" value="2EXR"/>
</dbReference>
<evidence type="ECO:0000313" key="3">
    <source>
        <dbReference type="Proteomes" id="UP001595075"/>
    </source>
</evidence>
<evidence type="ECO:0000313" key="2">
    <source>
        <dbReference type="EMBL" id="KAL2069093.1"/>
    </source>
</evidence>
<sequence length="257" mass="29979">MAASVSASSPPLPLIFTPFPRLPIELRLKIWRLSITPRIVQISWSRPKRQCLSPDIPTLLQVSREARSEGQKIYKRVFNTSNSAAPVYVAFDLDTVFFRWKTFGRRPKKHIVALREDFQWVRFLVIENWVRFNQGMEVIRFESLNELHITGCTEEVPDVIEDVELLGSTFAPFIKSILSSKKAHTVPRLMCLTQGARCRDHWWFAAWNERCTRRIKGSEDRGLECWQMMFTVINDLARGYLQERESHGQSIVRQSIK</sequence>
<feature type="domain" description="2EXR" evidence="1">
    <location>
        <begin position="16"/>
        <end position="96"/>
    </location>
</feature>
<proteinExistence type="predicted"/>
<accession>A0ABR4CGK4</accession>
<reference evidence="2 3" key="1">
    <citation type="journal article" date="2024" name="Commun. Biol.">
        <title>Comparative genomic analysis of thermophilic fungi reveals convergent evolutionary adaptations and gene losses.</title>
        <authorList>
            <person name="Steindorff A.S."/>
            <person name="Aguilar-Pontes M.V."/>
            <person name="Robinson A.J."/>
            <person name="Andreopoulos B."/>
            <person name="LaButti K."/>
            <person name="Kuo A."/>
            <person name="Mondo S."/>
            <person name="Riley R."/>
            <person name="Otillar R."/>
            <person name="Haridas S."/>
            <person name="Lipzen A."/>
            <person name="Grimwood J."/>
            <person name="Schmutz J."/>
            <person name="Clum A."/>
            <person name="Reid I.D."/>
            <person name="Moisan M.C."/>
            <person name="Butler G."/>
            <person name="Nguyen T.T.M."/>
            <person name="Dewar K."/>
            <person name="Conant G."/>
            <person name="Drula E."/>
            <person name="Henrissat B."/>
            <person name="Hansel C."/>
            <person name="Singer S."/>
            <person name="Hutchinson M.I."/>
            <person name="de Vries R.P."/>
            <person name="Natvig D.O."/>
            <person name="Powell A.J."/>
            <person name="Tsang A."/>
            <person name="Grigoriev I.V."/>
        </authorList>
    </citation>
    <scope>NUCLEOTIDE SEQUENCE [LARGE SCALE GENOMIC DNA]</scope>
    <source>
        <strain evidence="2 3">CBS 494.80</strain>
    </source>
</reference>
<name>A0ABR4CGK4_9HELO</name>
<keyword evidence="3" id="KW-1185">Reference proteome</keyword>
<organism evidence="2 3">
    <name type="scientific">Oculimacula yallundae</name>
    <dbReference type="NCBI Taxonomy" id="86028"/>
    <lineage>
        <taxon>Eukaryota</taxon>
        <taxon>Fungi</taxon>
        <taxon>Dikarya</taxon>
        <taxon>Ascomycota</taxon>
        <taxon>Pezizomycotina</taxon>
        <taxon>Leotiomycetes</taxon>
        <taxon>Helotiales</taxon>
        <taxon>Ploettnerulaceae</taxon>
        <taxon>Oculimacula</taxon>
    </lineage>
</organism>